<evidence type="ECO:0000256" key="1">
    <source>
        <dbReference type="SAM" id="SignalP"/>
    </source>
</evidence>
<dbReference type="EMBL" id="FNDS01000010">
    <property type="protein sequence ID" value="SDI49229.1"/>
    <property type="molecule type" value="Genomic_DNA"/>
</dbReference>
<dbReference type="Proteomes" id="UP000199636">
    <property type="component" value="Unassembled WGS sequence"/>
</dbReference>
<keyword evidence="1" id="KW-0732">Signal</keyword>
<feature type="chain" id="PRO_5011466744" evidence="1">
    <location>
        <begin position="30"/>
        <end position="151"/>
    </location>
</feature>
<keyword evidence="3" id="KW-1185">Reference proteome</keyword>
<accession>A0A1G8L0N3</accession>
<dbReference type="OrthoDB" id="7024471at2"/>
<proteinExistence type="predicted"/>
<dbReference type="RefSeq" id="WP_090266221.1">
    <property type="nucleotide sequence ID" value="NZ_FNDS01000010.1"/>
</dbReference>
<evidence type="ECO:0000313" key="3">
    <source>
        <dbReference type="Proteomes" id="UP000199636"/>
    </source>
</evidence>
<protein>
    <submittedName>
        <fullName evidence="2">Uncharacterized protein</fullName>
    </submittedName>
</protein>
<sequence>MGNIDSRIVAAITACGCLIGILASTPVSAGDGTIVLQRVVQPRVATRPTMVPDPNPVTVNPNISAQVVQMTGSAEVSDSEFANVTSGSSIQRLIVPNGGLVGMDNTTNRTVSNMGMVSGARSADGNSGVSGQVGRAVQTGLAPLQILTGGR</sequence>
<evidence type="ECO:0000313" key="2">
    <source>
        <dbReference type="EMBL" id="SDI49229.1"/>
    </source>
</evidence>
<dbReference type="STRING" id="428992.SAMN05216272_11078"/>
<organism evidence="2 3">
    <name type="scientific">Pseudomonas panipatensis</name>
    <dbReference type="NCBI Taxonomy" id="428992"/>
    <lineage>
        <taxon>Bacteria</taxon>
        <taxon>Pseudomonadati</taxon>
        <taxon>Pseudomonadota</taxon>
        <taxon>Gammaproteobacteria</taxon>
        <taxon>Pseudomonadales</taxon>
        <taxon>Pseudomonadaceae</taxon>
        <taxon>Pseudomonas</taxon>
    </lineage>
</organism>
<reference evidence="3" key="1">
    <citation type="submission" date="2016-10" db="EMBL/GenBank/DDBJ databases">
        <authorList>
            <person name="Varghese N."/>
            <person name="Submissions S."/>
        </authorList>
    </citation>
    <scope>NUCLEOTIDE SEQUENCE [LARGE SCALE GENOMIC DNA]</scope>
    <source>
        <strain evidence="3">CCM 7469</strain>
    </source>
</reference>
<feature type="signal peptide" evidence="1">
    <location>
        <begin position="1"/>
        <end position="29"/>
    </location>
</feature>
<gene>
    <name evidence="2" type="ORF">SAMN05216272_11078</name>
</gene>
<dbReference type="AlphaFoldDB" id="A0A1G8L0N3"/>
<name>A0A1G8L0N3_9PSED</name>